<dbReference type="EC" id="3.1.26.11" evidence="2 10"/>
<evidence type="ECO:0000256" key="2">
    <source>
        <dbReference type="ARBA" id="ARBA00012477"/>
    </source>
</evidence>
<evidence type="ECO:0000256" key="7">
    <source>
        <dbReference type="ARBA" id="ARBA00022801"/>
    </source>
</evidence>
<dbReference type="GO" id="GO:0008270">
    <property type="term" value="F:zinc ion binding"/>
    <property type="evidence" value="ECO:0007669"/>
    <property type="project" value="UniProtKB-UniRule"/>
</dbReference>
<feature type="binding site" evidence="10">
    <location>
        <position position="67"/>
    </location>
    <ligand>
        <name>Zn(2+)</name>
        <dbReference type="ChEBI" id="CHEBI:29105"/>
        <label>2</label>
        <note>catalytic</note>
    </ligand>
</feature>
<sequence>MQLQFLGTGAGVPSKKRNVSSIALKLLPENNQIWLFDCGEATQHMILKTPIKPRKITKIFISHLHGDHIFGIPGFLSSRSHQGGVEPVDIYGPVGLEEYVRTTLKISQSKLGYQLIFHELTHDGVVYEDNQFIVSTVKLEHIIPSYGFRIVEKDTVGHLDAHKLTELGIPAGPLYGKIKKGETITYGGKTICGSDFISPPVKGRRLAIIFDTRSCQQRYSLAKDVDVLVHEATFMSEEQNLAHSYYHSTIKDATDLAIKADAKHLLLTHISSRYVGESCSRFVAEAKSLFKQTKVMNDLECFEIVRED</sequence>
<evidence type="ECO:0000313" key="11">
    <source>
        <dbReference type="EMBL" id="HCS93306.1"/>
    </source>
</evidence>
<dbReference type="PANTHER" id="PTHR46018:SF2">
    <property type="entry name" value="ZINC PHOSPHODIESTERASE ELAC PROTEIN 1"/>
    <property type="match status" value="1"/>
</dbReference>
<gene>
    <name evidence="10 11" type="primary">rnz</name>
    <name evidence="11" type="ORF">DIW15_01190</name>
</gene>
<feature type="binding site" evidence="10">
    <location>
        <position position="63"/>
    </location>
    <ligand>
        <name>Zn(2+)</name>
        <dbReference type="ChEBI" id="CHEBI:29105"/>
        <label>1</label>
        <note>catalytic</note>
    </ligand>
</feature>
<dbReference type="NCBIfam" id="NF000801">
    <property type="entry name" value="PRK00055.1-3"/>
    <property type="match status" value="1"/>
</dbReference>
<accession>A0A3D4S3U5</accession>
<dbReference type="GO" id="GO:0042781">
    <property type="term" value="F:3'-tRNA processing endoribonuclease activity"/>
    <property type="evidence" value="ECO:0007669"/>
    <property type="project" value="UniProtKB-UniRule"/>
</dbReference>
<reference evidence="11 12" key="1">
    <citation type="journal article" date="2018" name="Nat. Biotechnol.">
        <title>A standardized bacterial taxonomy based on genome phylogeny substantially revises the tree of life.</title>
        <authorList>
            <person name="Parks D.H."/>
            <person name="Chuvochina M."/>
            <person name="Waite D.W."/>
            <person name="Rinke C."/>
            <person name="Skarshewski A."/>
            <person name="Chaumeil P.A."/>
            <person name="Hugenholtz P."/>
        </authorList>
    </citation>
    <scope>NUCLEOTIDE SEQUENCE [LARGE SCALE GENOMIC DNA]</scope>
    <source>
        <strain evidence="11">UBA11306</strain>
    </source>
</reference>
<dbReference type="CDD" id="cd07717">
    <property type="entry name" value="RNaseZ_ZiPD-like_MBL-fold"/>
    <property type="match status" value="1"/>
</dbReference>
<evidence type="ECO:0000256" key="9">
    <source>
        <dbReference type="ARBA" id="ARBA00057812"/>
    </source>
</evidence>
<keyword evidence="5 10" id="KW-0479">Metal-binding</keyword>
<dbReference type="Gene3D" id="3.60.15.10">
    <property type="entry name" value="Ribonuclease Z/Hydroxyacylglutathione hydrolase-like"/>
    <property type="match status" value="1"/>
</dbReference>
<evidence type="ECO:0000256" key="4">
    <source>
        <dbReference type="ARBA" id="ARBA00022722"/>
    </source>
</evidence>
<dbReference type="STRING" id="1121105.GCA_000421665_01204"/>
<keyword evidence="4 10" id="KW-0540">Nuclease</keyword>
<comment type="function">
    <text evidence="9 10">Zinc phosphodiesterase, which displays some tRNA 3'-processing endonuclease activity. Probably involved in tRNA maturation, by removing a 3'-trailer from precursor tRNA.</text>
</comment>
<feature type="binding site" evidence="10">
    <location>
        <position position="211"/>
    </location>
    <ligand>
        <name>Zn(2+)</name>
        <dbReference type="ChEBI" id="CHEBI:29105"/>
        <label>2</label>
        <note>catalytic</note>
    </ligand>
</feature>
<evidence type="ECO:0000256" key="6">
    <source>
        <dbReference type="ARBA" id="ARBA00022759"/>
    </source>
</evidence>
<comment type="caution">
    <text evidence="11">The sequence shown here is derived from an EMBL/GenBank/DDBJ whole genome shotgun (WGS) entry which is preliminary data.</text>
</comment>
<feature type="binding site" evidence="10">
    <location>
        <position position="141"/>
    </location>
    <ligand>
        <name>Zn(2+)</name>
        <dbReference type="ChEBI" id="CHEBI:29105"/>
        <label>1</label>
        <note>catalytic</note>
    </ligand>
</feature>
<comment type="catalytic activity">
    <reaction evidence="10">
        <text>Endonucleolytic cleavage of RNA, removing extra 3' nucleotides from tRNA precursor, generating 3' termini of tRNAs. A 3'-hydroxy group is left at the tRNA terminus and a 5'-phosphoryl group is left at the trailer molecule.</text>
        <dbReference type="EC" id="3.1.26.11"/>
    </reaction>
</comment>
<feature type="active site" description="Proton acceptor" evidence="10">
    <location>
        <position position="67"/>
    </location>
</feature>
<dbReference type="NCBIfam" id="TIGR02651">
    <property type="entry name" value="RNase_Z"/>
    <property type="match status" value="1"/>
</dbReference>
<feature type="binding site" evidence="10">
    <location>
        <position position="68"/>
    </location>
    <ligand>
        <name>Zn(2+)</name>
        <dbReference type="ChEBI" id="CHEBI:29105"/>
        <label>2</label>
        <note>catalytic</note>
    </ligand>
</feature>
<dbReference type="InterPro" id="IPR013471">
    <property type="entry name" value="RNase_Z/BN"/>
</dbReference>
<keyword evidence="7 10" id="KW-0378">Hydrolase</keyword>
<feature type="binding site" evidence="10">
    <location>
        <position position="211"/>
    </location>
    <ligand>
        <name>Zn(2+)</name>
        <dbReference type="ChEBI" id="CHEBI:29105"/>
        <label>1</label>
        <note>catalytic</note>
    </ligand>
</feature>
<feature type="binding site" evidence="10">
    <location>
        <position position="269"/>
    </location>
    <ligand>
        <name>Zn(2+)</name>
        <dbReference type="ChEBI" id="CHEBI:29105"/>
        <label>2</label>
        <note>catalytic</note>
    </ligand>
</feature>
<dbReference type="GO" id="GO:0042802">
    <property type="term" value="F:identical protein binding"/>
    <property type="evidence" value="ECO:0007669"/>
    <property type="project" value="UniProtKB-ARBA"/>
</dbReference>
<evidence type="ECO:0000256" key="8">
    <source>
        <dbReference type="ARBA" id="ARBA00022833"/>
    </source>
</evidence>
<evidence type="ECO:0000256" key="1">
    <source>
        <dbReference type="ARBA" id="ARBA00011738"/>
    </source>
</evidence>
<dbReference type="EMBL" id="DQHO01000009">
    <property type="protein sequence ID" value="HCS93306.1"/>
    <property type="molecule type" value="Genomic_DNA"/>
</dbReference>
<evidence type="ECO:0000256" key="5">
    <source>
        <dbReference type="ARBA" id="ARBA00022723"/>
    </source>
</evidence>
<evidence type="ECO:0000256" key="10">
    <source>
        <dbReference type="HAMAP-Rule" id="MF_01818"/>
    </source>
</evidence>
<dbReference type="InterPro" id="IPR036866">
    <property type="entry name" value="RibonucZ/Hydroxyglut_hydro"/>
</dbReference>
<dbReference type="SUPFAM" id="SSF56281">
    <property type="entry name" value="Metallo-hydrolase/oxidoreductase"/>
    <property type="match status" value="1"/>
</dbReference>
<dbReference type="Pfam" id="PF23023">
    <property type="entry name" value="Anti-Pycsar_Apyc1"/>
    <property type="match status" value="1"/>
</dbReference>
<name>A0A3D4S3U5_9ENTE</name>
<organism evidence="11 12">
    <name type="scientific">Bavariicoccus seileri</name>
    <dbReference type="NCBI Taxonomy" id="549685"/>
    <lineage>
        <taxon>Bacteria</taxon>
        <taxon>Bacillati</taxon>
        <taxon>Bacillota</taxon>
        <taxon>Bacilli</taxon>
        <taxon>Lactobacillales</taxon>
        <taxon>Enterococcaceae</taxon>
        <taxon>Bavariicoccus</taxon>
    </lineage>
</organism>
<dbReference type="HAMAP" id="MF_01818">
    <property type="entry name" value="RNase_Z_BN"/>
    <property type="match status" value="1"/>
</dbReference>
<keyword evidence="8 10" id="KW-0862">Zinc</keyword>
<dbReference type="AlphaFoldDB" id="A0A3D4S3U5"/>
<keyword evidence="3 10" id="KW-0819">tRNA processing</keyword>
<keyword evidence="6 10" id="KW-0255">Endonuclease</keyword>
<dbReference type="FunFam" id="3.60.15.10:FF:000002">
    <property type="entry name" value="Ribonuclease Z"/>
    <property type="match status" value="1"/>
</dbReference>
<dbReference type="Proteomes" id="UP000262195">
    <property type="component" value="Unassembled WGS sequence"/>
</dbReference>
<evidence type="ECO:0000313" key="12">
    <source>
        <dbReference type="Proteomes" id="UP000262195"/>
    </source>
</evidence>
<comment type="subunit">
    <text evidence="1 10">Homodimer.</text>
</comment>
<evidence type="ECO:0000256" key="3">
    <source>
        <dbReference type="ARBA" id="ARBA00022694"/>
    </source>
</evidence>
<comment type="cofactor">
    <cofactor evidence="10">
        <name>Zn(2+)</name>
        <dbReference type="ChEBI" id="CHEBI:29105"/>
    </cofactor>
    <text evidence="10">Binds 2 Zn(2+) ions.</text>
</comment>
<protein>
    <recommendedName>
        <fullName evidence="2 10">Ribonuclease Z</fullName>
        <shortName evidence="10">RNase Z</shortName>
        <ecNumber evidence="2 10">3.1.26.11</ecNumber>
    </recommendedName>
    <alternativeName>
        <fullName evidence="10">tRNA 3 endonuclease</fullName>
    </alternativeName>
    <alternativeName>
        <fullName evidence="10">tRNase Z</fullName>
    </alternativeName>
</protein>
<dbReference type="PANTHER" id="PTHR46018">
    <property type="entry name" value="ZINC PHOSPHODIESTERASE ELAC PROTEIN 1"/>
    <property type="match status" value="1"/>
</dbReference>
<comment type="similarity">
    <text evidence="10">Belongs to the RNase Z family.</text>
</comment>
<proteinExistence type="inferred from homology"/>
<feature type="binding site" evidence="10">
    <location>
        <position position="65"/>
    </location>
    <ligand>
        <name>Zn(2+)</name>
        <dbReference type="ChEBI" id="CHEBI:29105"/>
        <label>1</label>
        <note>catalytic</note>
    </ligand>
</feature>